<keyword evidence="12" id="KW-1185">Reference proteome</keyword>
<keyword evidence="9" id="KW-0812">Transmembrane</keyword>
<sequence>MRASRAAASRDAADYPRPLYRDLRLLDRGAVVLSVAAVVVEMLHVQLDGGGPSGWSTTVVLALGVGIVRRWPRTGLAVVLVASILAAVFWDPLVPWTVTVFTLFSVVVRGQSAPLMAAVASVVAFSTVEFRDGFRFDSTEAYIAAACAIGAAGAASGVRNREQYYASLVERAHEAEATREIEAERRVAEERLRIARDLHDAVGHEVAVVNMHLGVIEVTLPPGSERALSAVSDARRGLQSVLAETQSILAVLRRGASGTADDHLPPPGLAQLPALLQSYASIGLVVDAQVDDMPPLTDVTVDTALYRIVQELMTNAHKYGTGTARLTVVHHEDRLEIASTNPVRSSAAAPGSRVGHGLVGMRERAAAAGGTVAVTEDGDAFEVRVSLRADRAGAR</sequence>
<dbReference type="InterPro" id="IPR011712">
    <property type="entry name" value="Sig_transdc_His_kin_sub3_dim/P"/>
</dbReference>
<keyword evidence="9" id="KW-0472">Membrane</keyword>
<evidence type="ECO:0000256" key="9">
    <source>
        <dbReference type="SAM" id="Phobius"/>
    </source>
</evidence>
<dbReference type="GO" id="GO:0000155">
    <property type="term" value="F:phosphorelay sensor kinase activity"/>
    <property type="evidence" value="ECO:0007669"/>
    <property type="project" value="InterPro"/>
</dbReference>
<dbReference type="GO" id="GO:0016020">
    <property type="term" value="C:membrane"/>
    <property type="evidence" value="ECO:0007669"/>
    <property type="project" value="InterPro"/>
</dbReference>
<keyword evidence="6 11" id="KW-0418">Kinase</keyword>
<keyword evidence="9" id="KW-1133">Transmembrane helix</keyword>
<evidence type="ECO:0000256" key="4">
    <source>
        <dbReference type="ARBA" id="ARBA00022679"/>
    </source>
</evidence>
<dbReference type="EMBL" id="JADKRP010000005">
    <property type="protein sequence ID" value="MBF4632601.1"/>
    <property type="molecule type" value="Genomic_DNA"/>
</dbReference>
<dbReference type="Pfam" id="PF07730">
    <property type="entry name" value="HisKA_3"/>
    <property type="match status" value="1"/>
</dbReference>
<dbReference type="Gene3D" id="3.30.565.10">
    <property type="entry name" value="Histidine kinase-like ATPase, C-terminal domain"/>
    <property type="match status" value="1"/>
</dbReference>
<keyword evidence="3" id="KW-0597">Phosphoprotein</keyword>
<dbReference type="GO" id="GO:0046983">
    <property type="term" value="F:protein dimerization activity"/>
    <property type="evidence" value="ECO:0007669"/>
    <property type="project" value="InterPro"/>
</dbReference>
<dbReference type="RefSeq" id="WP_194676176.1">
    <property type="nucleotide sequence ID" value="NZ_JADKRP010000005.1"/>
</dbReference>
<evidence type="ECO:0000313" key="11">
    <source>
        <dbReference type="EMBL" id="MBF4632601.1"/>
    </source>
</evidence>
<evidence type="ECO:0000256" key="5">
    <source>
        <dbReference type="ARBA" id="ARBA00022741"/>
    </source>
</evidence>
<name>A0A8I0SBV9_9MICO</name>
<dbReference type="PANTHER" id="PTHR24421">
    <property type="entry name" value="NITRATE/NITRITE SENSOR PROTEIN NARX-RELATED"/>
    <property type="match status" value="1"/>
</dbReference>
<protein>
    <recommendedName>
        <fullName evidence="2">histidine kinase</fullName>
        <ecNumber evidence="2">2.7.13.3</ecNumber>
    </recommendedName>
</protein>
<dbReference type="GO" id="GO:0005524">
    <property type="term" value="F:ATP binding"/>
    <property type="evidence" value="ECO:0007669"/>
    <property type="project" value="UniProtKB-KW"/>
</dbReference>
<keyword evidence="8" id="KW-0902">Two-component regulatory system</keyword>
<evidence type="ECO:0000256" key="7">
    <source>
        <dbReference type="ARBA" id="ARBA00022840"/>
    </source>
</evidence>
<dbReference type="SUPFAM" id="SSF55874">
    <property type="entry name" value="ATPase domain of HSP90 chaperone/DNA topoisomerase II/histidine kinase"/>
    <property type="match status" value="1"/>
</dbReference>
<evidence type="ECO:0000313" key="12">
    <source>
        <dbReference type="Proteomes" id="UP000634579"/>
    </source>
</evidence>
<feature type="domain" description="Signal transduction histidine kinase subgroup 3 dimerisation and phosphoacceptor" evidence="10">
    <location>
        <begin position="190"/>
        <end position="255"/>
    </location>
</feature>
<evidence type="ECO:0000256" key="2">
    <source>
        <dbReference type="ARBA" id="ARBA00012438"/>
    </source>
</evidence>
<comment type="caution">
    <text evidence="11">The sequence shown here is derived from an EMBL/GenBank/DDBJ whole genome shotgun (WGS) entry which is preliminary data.</text>
</comment>
<keyword evidence="7" id="KW-0067">ATP-binding</keyword>
<dbReference type="Gene3D" id="1.20.5.1930">
    <property type="match status" value="1"/>
</dbReference>
<evidence type="ECO:0000256" key="3">
    <source>
        <dbReference type="ARBA" id="ARBA00022553"/>
    </source>
</evidence>
<evidence type="ECO:0000256" key="6">
    <source>
        <dbReference type="ARBA" id="ARBA00022777"/>
    </source>
</evidence>
<accession>A0A8I0SBV9</accession>
<evidence type="ECO:0000259" key="10">
    <source>
        <dbReference type="Pfam" id="PF07730"/>
    </source>
</evidence>
<keyword evidence="4" id="KW-0808">Transferase</keyword>
<dbReference type="Proteomes" id="UP000634579">
    <property type="component" value="Unassembled WGS sequence"/>
</dbReference>
<comment type="catalytic activity">
    <reaction evidence="1">
        <text>ATP + protein L-histidine = ADP + protein N-phospho-L-histidine.</text>
        <dbReference type="EC" id="2.7.13.3"/>
    </reaction>
</comment>
<feature type="transmembrane region" description="Helical" evidence="9">
    <location>
        <begin position="75"/>
        <end position="93"/>
    </location>
</feature>
<proteinExistence type="predicted"/>
<evidence type="ECO:0000256" key="8">
    <source>
        <dbReference type="ARBA" id="ARBA00023012"/>
    </source>
</evidence>
<dbReference type="InterPro" id="IPR050482">
    <property type="entry name" value="Sensor_HK_TwoCompSys"/>
</dbReference>
<dbReference type="InterPro" id="IPR036890">
    <property type="entry name" value="HATPase_C_sf"/>
</dbReference>
<gene>
    <name evidence="11" type="ORF">ITJ42_15385</name>
</gene>
<reference evidence="11 12" key="1">
    <citation type="submission" date="2020-10" db="EMBL/GenBank/DDBJ databases">
        <title>Draft genome sequences of plant-associated actinobacteria.</title>
        <authorList>
            <person name="Tarlachkov S.V."/>
            <person name="Starodumova I.P."/>
            <person name="Dorofeeva L.V."/>
            <person name="Prisyazhnaya N.V."/>
            <person name="Roubtsova T.V."/>
            <person name="Chizhov V.N."/>
            <person name="Nadler S.A."/>
            <person name="Subbotin S.A."/>
            <person name="Evtushenko L.I."/>
        </authorList>
    </citation>
    <scope>NUCLEOTIDE SEQUENCE [LARGE SCALE GENOMIC DNA]</scope>
    <source>
        <strain evidence="11 12">VKM Ac-2886</strain>
    </source>
</reference>
<evidence type="ECO:0000256" key="1">
    <source>
        <dbReference type="ARBA" id="ARBA00000085"/>
    </source>
</evidence>
<dbReference type="PANTHER" id="PTHR24421:SF10">
    <property type="entry name" value="NITRATE_NITRITE SENSOR PROTEIN NARQ"/>
    <property type="match status" value="1"/>
</dbReference>
<keyword evidence="5" id="KW-0547">Nucleotide-binding</keyword>
<organism evidence="11 12">
    <name type="scientific">Clavibacter phaseoli</name>
    <dbReference type="NCBI Taxonomy" id="1734031"/>
    <lineage>
        <taxon>Bacteria</taxon>
        <taxon>Bacillati</taxon>
        <taxon>Actinomycetota</taxon>
        <taxon>Actinomycetes</taxon>
        <taxon>Micrococcales</taxon>
        <taxon>Microbacteriaceae</taxon>
        <taxon>Clavibacter</taxon>
    </lineage>
</organism>
<dbReference type="AlphaFoldDB" id="A0A8I0SBV9"/>
<dbReference type="EC" id="2.7.13.3" evidence="2"/>